<dbReference type="RefSeq" id="XP_062745870.1">
    <property type="nucleotide sequence ID" value="XM_062887723.1"/>
</dbReference>
<protein>
    <submittedName>
        <fullName evidence="1">Uncharacterized protein</fullName>
    </submittedName>
</protein>
<dbReference type="Proteomes" id="UP001323405">
    <property type="component" value="Unassembled WGS sequence"/>
</dbReference>
<organism evidence="1 2">
    <name type="scientific">Podospora pseudocomata</name>
    <dbReference type="NCBI Taxonomy" id="2093779"/>
    <lineage>
        <taxon>Eukaryota</taxon>
        <taxon>Fungi</taxon>
        <taxon>Dikarya</taxon>
        <taxon>Ascomycota</taxon>
        <taxon>Pezizomycotina</taxon>
        <taxon>Sordariomycetes</taxon>
        <taxon>Sordariomycetidae</taxon>
        <taxon>Sordariales</taxon>
        <taxon>Podosporaceae</taxon>
        <taxon>Podospora</taxon>
    </lineage>
</organism>
<accession>A0ABR0GMC4</accession>
<comment type="caution">
    <text evidence="1">The sequence shown here is derived from an EMBL/GenBank/DDBJ whole genome shotgun (WGS) entry which is preliminary data.</text>
</comment>
<name>A0ABR0GMC4_9PEZI</name>
<dbReference type="GeneID" id="87907630"/>
<evidence type="ECO:0000313" key="1">
    <source>
        <dbReference type="EMBL" id="KAK4656895.1"/>
    </source>
</evidence>
<gene>
    <name evidence="1" type="ORF">QC762_208165</name>
</gene>
<dbReference type="EMBL" id="JAFFHA010000004">
    <property type="protein sequence ID" value="KAK4656895.1"/>
    <property type="molecule type" value="Genomic_DNA"/>
</dbReference>
<evidence type="ECO:0000313" key="2">
    <source>
        <dbReference type="Proteomes" id="UP001323405"/>
    </source>
</evidence>
<keyword evidence="2" id="KW-1185">Reference proteome</keyword>
<proteinExistence type="predicted"/>
<reference evidence="1 2" key="1">
    <citation type="journal article" date="2023" name="bioRxiv">
        <title>High-quality genome assemblies of four members of thePodospora anserinaspecies complex.</title>
        <authorList>
            <person name="Ament-Velasquez S.L."/>
            <person name="Vogan A.A."/>
            <person name="Wallerman O."/>
            <person name="Hartmann F."/>
            <person name="Gautier V."/>
            <person name="Silar P."/>
            <person name="Giraud T."/>
            <person name="Johannesson H."/>
        </authorList>
    </citation>
    <scope>NUCLEOTIDE SEQUENCE [LARGE SCALE GENOMIC DNA]</scope>
    <source>
        <strain evidence="1 2">CBS 415.72m</strain>
    </source>
</reference>
<sequence>MGTKKATLAREVKKARMVFRVTPRYISSEDSESLYLPIRHSIPPSWASISGNHLLNWIEEITFVPGSSPSLVLV</sequence>